<sequence length="425" mass="47204">MMDSQMVVNFLASLFAFIVILQTTNSSAQRTSCSRFKRNITFNANGKSMIFQSPSYPGQYIVNLNCTYLFKAPENHRIELSFSSFQLEGASPQCGNDYIVVRDGSSKESPLIKTFCGSNKPAPIISSANSLYLFFVSNEREAFVGFNGSYRVIDEVEIAECTKGKTIPPLFTRGYLTSPTFPARYPPNRECSWTLQAPAGHFMKLVFRVFQTQCPDDNVVIRDGDQNGQVLGQFCGERELPVFRARKLWVSFKSDGSFALGENGFNATFESLPFKGHITDHCIGGSNPIINASVPGTISSPWMPELYPNNMDCTWRLQAPVGKRVNLKFDRFDLAKPCGADFVEVSDVTADETRSKGKYCGNFPDTTSAGEEIDVRFVSNSLGREKGFVMKYEAVNRGFQLASSMIGCFGLYALAILTQVYFITG</sequence>
<feature type="chain" id="PRO_5013016026" evidence="5">
    <location>
        <begin position="29"/>
        <end position="425"/>
    </location>
</feature>
<feature type="domain" description="CUB" evidence="6">
    <location>
        <begin position="282"/>
        <end position="395"/>
    </location>
</feature>
<gene>
    <name evidence="7" type="primary">CUBN</name>
    <name evidence="7" type="ORF">AWC38_SpisGene16344</name>
</gene>
<keyword evidence="1" id="KW-0677">Repeat</keyword>
<proteinExistence type="predicted"/>
<keyword evidence="4" id="KW-0812">Transmembrane</keyword>
<accession>A0A2B4RSJ5</accession>
<dbReference type="EMBL" id="LSMT01000370">
    <property type="protein sequence ID" value="PFX19225.1"/>
    <property type="molecule type" value="Genomic_DNA"/>
</dbReference>
<dbReference type="STRING" id="50429.A0A2B4RSJ5"/>
<dbReference type="Gene3D" id="2.60.120.290">
    <property type="entry name" value="Spermadhesin, CUB domain"/>
    <property type="match status" value="3"/>
</dbReference>
<evidence type="ECO:0000256" key="2">
    <source>
        <dbReference type="ARBA" id="ARBA00023157"/>
    </source>
</evidence>
<comment type="caution">
    <text evidence="3">Lacks conserved residue(s) required for the propagation of feature annotation.</text>
</comment>
<keyword evidence="4" id="KW-0472">Membrane</keyword>
<keyword evidence="2" id="KW-1015">Disulfide bond</keyword>
<feature type="signal peptide" evidence="5">
    <location>
        <begin position="1"/>
        <end position="28"/>
    </location>
</feature>
<feature type="transmembrane region" description="Helical" evidence="4">
    <location>
        <begin position="401"/>
        <end position="423"/>
    </location>
</feature>
<evidence type="ECO:0000313" key="7">
    <source>
        <dbReference type="EMBL" id="PFX19225.1"/>
    </source>
</evidence>
<organism evidence="7 8">
    <name type="scientific">Stylophora pistillata</name>
    <name type="common">Smooth cauliflower coral</name>
    <dbReference type="NCBI Taxonomy" id="50429"/>
    <lineage>
        <taxon>Eukaryota</taxon>
        <taxon>Metazoa</taxon>
        <taxon>Cnidaria</taxon>
        <taxon>Anthozoa</taxon>
        <taxon>Hexacorallia</taxon>
        <taxon>Scleractinia</taxon>
        <taxon>Astrocoeniina</taxon>
        <taxon>Pocilloporidae</taxon>
        <taxon>Stylophora</taxon>
    </lineage>
</organism>
<dbReference type="PANTHER" id="PTHR24251">
    <property type="entry name" value="OVOCHYMASE-RELATED"/>
    <property type="match status" value="1"/>
</dbReference>
<dbReference type="PROSITE" id="PS01180">
    <property type="entry name" value="CUB"/>
    <property type="match status" value="3"/>
</dbReference>
<evidence type="ECO:0000313" key="8">
    <source>
        <dbReference type="Proteomes" id="UP000225706"/>
    </source>
</evidence>
<protein>
    <submittedName>
        <fullName evidence="7">Cubilin</fullName>
    </submittedName>
</protein>
<dbReference type="FunFam" id="2.60.120.290:FF:000013">
    <property type="entry name" value="Membrane frizzled-related protein"/>
    <property type="match status" value="1"/>
</dbReference>
<feature type="domain" description="CUB" evidence="6">
    <location>
        <begin position="161"/>
        <end position="272"/>
    </location>
</feature>
<evidence type="ECO:0000259" key="6">
    <source>
        <dbReference type="PROSITE" id="PS01180"/>
    </source>
</evidence>
<dbReference type="CDD" id="cd00041">
    <property type="entry name" value="CUB"/>
    <property type="match status" value="3"/>
</dbReference>
<dbReference type="InterPro" id="IPR000859">
    <property type="entry name" value="CUB_dom"/>
</dbReference>
<dbReference type="OrthoDB" id="5987115at2759"/>
<dbReference type="SUPFAM" id="SSF49854">
    <property type="entry name" value="Spermadhesin, CUB domain"/>
    <property type="match status" value="3"/>
</dbReference>
<name>A0A2B4RSJ5_STYPI</name>
<dbReference type="SMART" id="SM00042">
    <property type="entry name" value="CUB"/>
    <property type="match status" value="3"/>
</dbReference>
<dbReference type="FunFam" id="2.60.120.290:FF:000005">
    <property type="entry name" value="Procollagen C-endopeptidase enhancer 1"/>
    <property type="match status" value="1"/>
</dbReference>
<comment type="caution">
    <text evidence="7">The sequence shown here is derived from an EMBL/GenBank/DDBJ whole genome shotgun (WGS) entry which is preliminary data.</text>
</comment>
<evidence type="ECO:0000256" key="1">
    <source>
        <dbReference type="ARBA" id="ARBA00022737"/>
    </source>
</evidence>
<evidence type="ECO:0000256" key="4">
    <source>
        <dbReference type="SAM" id="Phobius"/>
    </source>
</evidence>
<evidence type="ECO:0000256" key="5">
    <source>
        <dbReference type="SAM" id="SignalP"/>
    </source>
</evidence>
<evidence type="ECO:0000256" key="3">
    <source>
        <dbReference type="PROSITE-ProRule" id="PRU00059"/>
    </source>
</evidence>
<dbReference type="AlphaFoldDB" id="A0A2B4RSJ5"/>
<feature type="domain" description="CUB" evidence="6">
    <location>
        <begin position="33"/>
        <end position="153"/>
    </location>
</feature>
<keyword evidence="4" id="KW-1133">Transmembrane helix</keyword>
<dbReference type="Proteomes" id="UP000225706">
    <property type="component" value="Unassembled WGS sequence"/>
</dbReference>
<dbReference type="InterPro" id="IPR035914">
    <property type="entry name" value="Sperma_CUB_dom_sf"/>
</dbReference>
<keyword evidence="5" id="KW-0732">Signal</keyword>
<keyword evidence="8" id="KW-1185">Reference proteome</keyword>
<dbReference type="Pfam" id="PF00431">
    <property type="entry name" value="CUB"/>
    <property type="match status" value="3"/>
</dbReference>
<reference evidence="8" key="1">
    <citation type="journal article" date="2017" name="bioRxiv">
        <title>Comparative analysis of the genomes of Stylophora pistillata and Acropora digitifera provides evidence for extensive differences between species of corals.</title>
        <authorList>
            <person name="Voolstra C.R."/>
            <person name="Li Y."/>
            <person name="Liew Y.J."/>
            <person name="Baumgarten S."/>
            <person name="Zoccola D."/>
            <person name="Flot J.-F."/>
            <person name="Tambutte S."/>
            <person name="Allemand D."/>
            <person name="Aranda M."/>
        </authorList>
    </citation>
    <scope>NUCLEOTIDE SEQUENCE [LARGE SCALE GENOMIC DNA]</scope>
</reference>